<dbReference type="PANTHER" id="PTHR10744:SF9">
    <property type="entry name" value="40S RIBOSOMAL PROTEIN S11-RELATED"/>
    <property type="match status" value="1"/>
</dbReference>
<dbReference type="EMBL" id="JRKL02001978">
    <property type="protein sequence ID" value="KAF3961064.1"/>
    <property type="molecule type" value="Genomic_DNA"/>
</dbReference>
<evidence type="ECO:0000313" key="6">
    <source>
        <dbReference type="Proteomes" id="UP000737018"/>
    </source>
</evidence>
<protein>
    <recommendedName>
        <fullName evidence="4">Small ribosomal subunit protein uS17 N-terminal domain-containing protein</fullName>
    </recommendedName>
</protein>
<dbReference type="GO" id="GO:0003735">
    <property type="term" value="F:structural constituent of ribosome"/>
    <property type="evidence" value="ECO:0007669"/>
    <property type="project" value="InterPro"/>
</dbReference>
<evidence type="ECO:0000256" key="2">
    <source>
        <dbReference type="ARBA" id="ARBA00022980"/>
    </source>
</evidence>
<dbReference type="Proteomes" id="UP000737018">
    <property type="component" value="Unassembled WGS sequence"/>
</dbReference>
<evidence type="ECO:0000313" key="5">
    <source>
        <dbReference type="EMBL" id="KAF3961064.1"/>
    </source>
</evidence>
<dbReference type="Gene3D" id="2.40.50.1000">
    <property type="match status" value="1"/>
</dbReference>
<evidence type="ECO:0000256" key="3">
    <source>
        <dbReference type="ARBA" id="ARBA00023274"/>
    </source>
</evidence>
<dbReference type="CDD" id="cd00364">
    <property type="entry name" value="Ribosomal_uS17"/>
    <property type="match status" value="1"/>
</dbReference>
<gene>
    <name evidence="5" type="ORF">CMV_014278</name>
</gene>
<comment type="caution">
    <text evidence="5">The sequence shown here is derived from an EMBL/GenBank/DDBJ whole genome shotgun (WGS) entry which is preliminary data.</text>
</comment>
<dbReference type="PANTHER" id="PTHR10744">
    <property type="entry name" value="40S RIBOSOMAL PROTEIN S11 FAMILY MEMBER"/>
    <property type="match status" value="1"/>
</dbReference>
<dbReference type="OrthoDB" id="1890621at2759"/>
<sequence>MINDMRDAYCNQKCFYARRNLGRERGLEKVETVIGRTLDSNLRPPREAIEGTYIDKECPFSGNVSIGGCILAGTCHSSKMMRTIIVCRDYLHFVKKYQRYERRHSNIPAHISPCFRV</sequence>
<dbReference type="InterPro" id="IPR000266">
    <property type="entry name" value="Ribosomal_uS17"/>
</dbReference>
<comment type="similarity">
    <text evidence="1">Belongs to the universal ribosomal protein uS17 family.</text>
</comment>
<dbReference type="Pfam" id="PF16205">
    <property type="entry name" value="Ribosomal_S17_N"/>
    <property type="match status" value="1"/>
</dbReference>
<dbReference type="AlphaFoldDB" id="A0A8J4VU13"/>
<proteinExistence type="inferred from homology"/>
<dbReference type="InterPro" id="IPR012340">
    <property type="entry name" value="NA-bd_OB-fold"/>
</dbReference>
<organism evidence="5 6">
    <name type="scientific">Castanea mollissima</name>
    <name type="common">Chinese chestnut</name>
    <dbReference type="NCBI Taxonomy" id="60419"/>
    <lineage>
        <taxon>Eukaryota</taxon>
        <taxon>Viridiplantae</taxon>
        <taxon>Streptophyta</taxon>
        <taxon>Embryophyta</taxon>
        <taxon>Tracheophyta</taxon>
        <taxon>Spermatophyta</taxon>
        <taxon>Magnoliopsida</taxon>
        <taxon>eudicotyledons</taxon>
        <taxon>Gunneridae</taxon>
        <taxon>Pentapetalae</taxon>
        <taxon>rosids</taxon>
        <taxon>fabids</taxon>
        <taxon>Fagales</taxon>
        <taxon>Fagaceae</taxon>
        <taxon>Castanea</taxon>
    </lineage>
</organism>
<dbReference type="Pfam" id="PF00366">
    <property type="entry name" value="Ribosomal_S17"/>
    <property type="match status" value="1"/>
</dbReference>
<dbReference type="InterPro" id="IPR032440">
    <property type="entry name" value="Ribosomal_uS17_N"/>
</dbReference>
<reference evidence="5" key="1">
    <citation type="submission" date="2020-03" db="EMBL/GenBank/DDBJ databases">
        <title>Castanea mollissima Vanexum genome sequencing.</title>
        <authorList>
            <person name="Staton M."/>
        </authorList>
    </citation>
    <scope>NUCLEOTIDE SEQUENCE</scope>
    <source>
        <tissue evidence="5">Leaf</tissue>
    </source>
</reference>
<evidence type="ECO:0000256" key="1">
    <source>
        <dbReference type="ARBA" id="ARBA00010254"/>
    </source>
</evidence>
<keyword evidence="3" id="KW-0687">Ribonucleoprotein</keyword>
<keyword evidence="2" id="KW-0689">Ribosomal protein</keyword>
<keyword evidence="6" id="KW-1185">Reference proteome</keyword>
<evidence type="ECO:0000259" key="4">
    <source>
        <dbReference type="Pfam" id="PF16205"/>
    </source>
</evidence>
<name>A0A8J4VU13_9ROSI</name>
<feature type="domain" description="Small ribosomal subunit protein uS17 N-terminal" evidence="4">
    <location>
        <begin position="34"/>
        <end position="71"/>
    </location>
</feature>
<dbReference type="SUPFAM" id="SSF50249">
    <property type="entry name" value="Nucleic acid-binding proteins"/>
    <property type="match status" value="1"/>
</dbReference>
<dbReference type="GO" id="GO:0006412">
    <property type="term" value="P:translation"/>
    <property type="evidence" value="ECO:0007669"/>
    <property type="project" value="InterPro"/>
</dbReference>
<dbReference type="GO" id="GO:0022627">
    <property type="term" value="C:cytosolic small ribosomal subunit"/>
    <property type="evidence" value="ECO:0007669"/>
    <property type="project" value="TreeGrafter"/>
</dbReference>
<accession>A0A8J4VU13</accession>